<keyword evidence="6" id="KW-0325">Glycoprotein</keyword>
<dbReference type="PROSITE" id="PS50015">
    <property type="entry name" value="SAP_B"/>
    <property type="match status" value="1"/>
</dbReference>
<dbReference type="EMBL" id="CAJOBD010011697">
    <property type="protein sequence ID" value="CAF4171198.1"/>
    <property type="molecule type" value="Genomic_DNA"/>
</dbReference>
<dbReference type="SMART" id="SM00741">
    <property type="entry name" value="SapB"/>
    <property type="match status" value="1"/>
</dbReference>
<evidence type="ECO:0000256" key="5">
    <source>
        <dbReference type="ARBA" id="ARBA00023157"/>
    </source>
</evidence>
<keyword evidence="5" id="KW-1015">Disulfide bond</keyword>
<dbReference type="SUPFAM" id="SSF47862">
    <property type="entry name" value="Saposin"/>
    <property type="match status" value="1"/>
</dbReference>
<dbReference type="GO" id="GO:0005576">
    <property type="term" value="C:extracellular region"/>
    <property type="evidence" value="ECO:0007669"/>
    <property type="project" value="UniProtKB-SubCell"/>
</dbReference>
<comment type="subcellular location">
    <subcellularLocation>
        <location evidence="1">Secreted</location>
    </subcellularLocation>
</comment>
<keyword evidence="2" id="KW-0964">Secreted</keyword>
<evidence type="ECO:0000256" key="2">
    <source>
        <dbReference type="ARBA" id="ARBA00022525"/>
    </source>
</evidence>
<evidence type="ECO:0000313" key="9">
    <source>
        <dbReference type="Proteomes" id="UP000663836"/>
    </source>
</evidence>
<keyword evidence="4" id="KW-0677">Repeat</keyword>
<feature type="domain" description="Saposin B-type" evidence="7">
    <location>
        <begin position="84"/>
        <end position="165"/>
    </location>
</feature>
<dbReference type="InterPro" id="IPR008139">
    <property type="entry name" value="SaposinB_dom"/>
</dbReference>
<dbReference type="InterPro" id="IPR008138">
    <property type="entry name" value="SapB_2"/>
</dbReference>
<sequence>STVCTHLSNEHYSQCQTLVQLFSPHMRTLKLDLNNNFCQQLTICQIPMIELTPAIDLNQISTKPKPTIEKDEKFKEIIVKNLDSTPECMLCHYVVSYLDAILKNNKSEAAIEAALSRVCTILPRKERARCDEFVKNYGPVLVDLIFDVTDPQLVCRYLGMCQVISSQETTTIESTPIRH</sequence>
<dbReference type="AlphaFoldDB" id="A0A819ZAT4"/>
<dbReference type="InterPro" id="IPR051428">
    <property type="entry name" value="Sphingo_Act-Surfact_Prot"/>
</dbReference>
<evidence type="ECO:0000259" key="7">
    <source>
        <dbReference type="PROSITE" id="PS50015"/>
    </source>
</evidence>
<dbReference type="GO" id="GO:0005737">
    <property type="term" value="C:cytoplasm"/>
    <property type="evidence" value="ECO:0007669"/>
    <property type="project" value="UniProtKB-ARBA"/>
</dbReference>
<accession>A0A819ZAT4</accession>
<comment type="caution">
    <text evidence="8">The sequence shown here is derived from an EMBL/GenBank/DDBJ whole genome shotgun (WGS) entry which is preliminary data.</text>
</comment>
<evidence type="ECO:0000256" key="1">
    <source>
        <dbReference type="ARBA" id="ARBA00004613"/>
    </source>
</evidence>
<organism evidence="8 9">
    <name type="scientific">Rotaria sordida</name>
    <dbReference type="NCBI Taxonomy" id="392033"/>
    <lineage>
        <taxon>Eukaryota</taxon>
        <taxon>Metazoa</taxon>
        <taxon>Spiralia</taxon>
        <taxon>Gnathifera</taxon>
        <taxon>Rotifera</taxon>
        <taxon>Eurotatoria</taxon>
        <taxon>Bdelloidea</taxon>
        <taxon>Philodinida</taxon>
        <taxon>Philodinidae</taxon>
        <taxon>Rotaria</taxon>
    </lineage>
</organism>
<evidence type="ECO:0000256" key="3">
    <source>
        <dbReference type="ARBA" id="ARBA00022729"/>
    </source>
</evidence>
<evidence type="ECO:0000256" key="4">
    <source>
        <dbReference type="ARBA" id="ARBA00022737"/>
    </source>
</evidence>
<evidence type="ECO:0000256" key="6">
    <source>
        <dbReference type="ARBA" id="ARBA00023180"/>
    </source>
</evidence>
<dbReference type="GO" id="GO:0006629">
    <property type="term" value="P:lipid metabolic process"/>
    <property type="evidence" value="ECO:0007669"/>
    <property type="project" value="InterPro"/>
</dbReference>
<gene>
    <name evidence="8" type="ORF">JBS370_LOCUS35017</name>
</gene>
<keyword evidence="3" id="KW-0732">Signal</keyword>
<dbReference type="FunFam" id="1.10.225.10:FF:000002">
    <property type="entry name" value="prosaposin isoform X2"/>
    <property type="match status" value="1"/>
</dbReference>
<reference evidence="8" key="1">
    <citation type="submission" date="2021-02" db="EMBL/GenBank/DDBJ databases">
        <authorList>
            <person name="Nowell W R."/>
        </authorList>
    </citation>
    <scope>NUCLEOTIDE SEQUENCE</scope>
</reference>
<name>A0A819ZAT4_9BILA</name>
<feature type="non-terminal residue" evidence="8">
    <location>
        <position position="1"/>
    </location>
</feature>
<dbReference type="InterPro" id="IPR007856">
    <property type="entry name" value="SapB_1"/>
</dbReference>
<proteinExistence type="predicted"/>
<dbReference type="PANTHER" id="PTHR11480">
    <property type="entry name" value="SAPOSIN-RELATED"/>
    <property type="match status" value="1"/>
</dbReference>
<dbReference type="PANTHER" id="PTHR11480:SF3">
    <property type="entry name" value="BCDNA.GH08312"/>
    <property type="match status" value="1"/>
</dbReference>
<dbReference type="InterPro" id="IPR011001">
    <property type="entry name" value="Saposin-like"/>
</dbReference>
<dbReference type="Pfam" id="PF05184">
    <property type="entry name" value="SapB_1"/>
    <property type="match status" value="1"/>
</dbReference>
<protein>
    <recommendedName>
        <fullName evidence="7">Saposin B-type domain-containing protein</fullName>
    </recommendedName>
</protein>
<dbReference type="Gene3D" id="1.10.225.10">
    <property type="entry name" value="Saposin-like"/>
    <property type="match status" value="1"/>
</dbReference>
<dbReference type="Pfam" id="PF03489">
    <property type="entry name" value="SapB_2"/>
    <property type="match status" value="1"/>
</dbReference>
<evidence type="ECO:0000313" key="8">
    <source>
        <dbReference type="EMBL" id="CAF4171198.1"/>
    </source>
</evidence>
<dbReference type="Proteomes" id="UP000663836">
    <property type="component" value="Unassembled WGS sequence"/>
</dbReference>